<dbReference type="SUPFAM" id="SSF57667">
    <property type="entry name" value="beta-beta-alpha zinc fingers"/>
    <property type="match status" value="3"/>
</dbReference>
<evidence type="ECO:0000256" key="7">
    <source>
        <dbReference type="PROSITE-ProRule" id="PRU00042"/>
    </source>
</evidence>
<evidence type="ECO:0000313" key="9">
    <source>
        <dbReference type="EMBL" id="KAF4956024.1"/>
    </source>
</evidence>
<dbReference type="InterPro" id="IPR036236">
    <property type="entry name" value="Znf_C2H2_sf"/>
</dbReference>
<comment type="caution">
    <text evidence="9">The sequence shown here is derived from an EMBL/GenBank/DDBJ whole genome shotgun (WGS) entry which is preliminary data.</text>
</comment>
<dbReference type="Proteomes" id="UP000604273">
    <property type="component" value="Unassembled WGS sequence"/>
</dbReference>
<evidence type="ECO:0000259" key="8">
    <source>
        <dbReference type="PROSITE" id="PS50157"/>
    </source>
</evidence>
<dbReference type="OrthoDB" id="6105938at2759"/>
<keyword evidence="4 7" id="KW-0863">Zinc-finger</keyword>
<evidence type="ECO:0000256" key="6">
    <source>
        <dbReference type="ARBA" id="ARBA00023242"/>
    </source>
</evidence>
<sequence length="381" mass="43290">MMPRARKRTKLEEGELSSSDDDCIIVGTRVKEECEPKHGVAQGSSHHLPTSKANTAPDPFCSECCRYFQSNAEKERHYSKWHYGNLCHACDEGFPSPSELLQHKAGHTETPICCVGCEKRFKCYSAMMDHLEHGTCESACTGQLVRSVVATHCARFHPSSTRNIDLQCPTCERKYLRMAHILRHLENRTCTLRNWIEETGLRDLLVALKVSIEENKASTFSCNVCRKSFDKEVALEMHQREKHEHVCRACKTYFASAAKKQKHVMSGLSVKPGTFFCDHCDPNVRFGSEKELCDHLWLDHMACGPCGQMFETTELKKQHDAEAHNRCAVCYRFFASSVELIQHYATHIPEPPVIEPPVVVPAPVETESIPRLQRASRQLYP</sequence>
<evidence type="ECO:0000256" key="5">
    <source>
        <dbReference type="ARBA" id="ARBA00022833"/>
    </source>
</evidence>
<dbReference type="PROSITE" id="PS00028">
    <property type="entry name" value="ZINC_FINGER_C2H2_1"/>
    <property type="match status" value="4"/>
</dbReference>
<dbReference type="PANTHER" id="PTHR24376">
    <property type="entry name" value="ZINC FINGER PROTEIN"/>
    <property type="match status" value="1"/>
</dbReference>
<accession>A0A8H4TE01</accession>
<dbReference type="AlphaFoldDB" id="A0A8H4TE01"/>
<reference evidence="9" key="1">
    <citation type="journal article" date="2020" name="BMC Genomics">
        <title>Correction to: Identification and distribution of gene clusters required for synthesis of sphingolipid metabolism inhibitors in diverse species of the filamentous fungus Fusarium.</title>
        <authorList>
            <person name="Kim H.S."/>
            <person name="Lohmar J.M."/>
            <person name="Busman M."/>
            <person name="Brown D.W."/>
            <person name="Naumann T.A."/>
            <person name="Divon H.H."/>
            <person name="Lysoe E."/>
            <person name="Uhlig S."/>
            <person name="Proctor R.H."/>
        </authorList>
    </citation>
    <scope>NUCLEOTIDE SEQUENCE</scope>
    <source>
        <strain evidence="9">NRRL 45417</strain>
    </source>
</reference>
<name>A0A8H4TE01_9HYPO</name>
<dbReference type="InterPro" id="IPR013087">
    <property type="entry name" value="Znf_C2H2_type"/>
</dbReference>
<dbReference type="EMBL" id="JABFAI010000091">
    <property type="protein sequence ID" value="KAF4956024.1"/>
    <property type="molecule type" value="Genomic_DNA"/>
</dbReference>
<evidence type="ECO:0000313" key="10">
    <source>
        <dbReference type="Proteomes" id="UP000604273"/>
    </source>
</evidence>
<keyword evidence="3" id="KW-0677">Repeat</keyword>
<evidence type="ECO:0000256" key="2">
    <source>
        <dbReference type="ARBA" id="ARBA00022723"/>
    </source>
</evidence>
<evidence type="ECO:0000256" key="3">
    <source>
        <dbReference type="ARBA" id="ARBA00022737"/>
    </source>
</evidence>
<keyword evidence="2" id="KW-0479">Metal-binding</keyword>
<keyword evidence="10" id="KW-1185">Reference proteome</keyword>
<dbReference type="GO" id="GO:0000978">
    <property type="term" value="F:RNA polymerase II cis-regulatory region sequence-specific DNA binding"/>
    <property type="evidence" value="ECO:0007669"/>
    <property type="project" value="TreeGrafter"/>
</dbReference>
<keyword evidence="6" id="KW-0539">Nucleus</keyword>
<reference evidence="9" key="2">
    <citation type="submission" date="2020-05" db="EMBL/GenBank/DDBJ databases">
        <authorList>
            <person name="Kim H.-S."/>
            <person name="Proctor R.H."/>
            <person name="Brown D.W."/>
        </authorList>
    </citation>
    <scope>NUCLEOTIDE SEQUENCE</scope>
    <source>
        <strain evidence="9">NRRL 45417</strain>
    </source>
</reference>
<evidence type="ECO:0000256" key="1">
    <source>
        <dbReference type="ARBA" id="ARBA00004123"/>
    </source>
</evidence>
<dbReference type="PANTHER" id="PTHR24376:SF235">
    <property type="entry name" value="C2H2-TYPE DOMAIN-CONTAINING PROTEIN"/>
    <property type="match status" value="1"/>
</dbReference>
<organism evidence="9 10">
    <name type="scientific">Fusarium gaditjirri</name>
    <dbReference type="NCBI Taxonomy" id="282569"/>
    <lineage>
        <taxon>Eukaryota</taxon>
        <taxon>Fungi</taxon>
        <taxon>Dikarya</taxon>
        <taxon>Ascomycota</taxon>
        <taxon>Pezizomycotina</taxon>
        <taxon>Sordariomycetes</taxon>
        <taxon>Hypocreomycetidae</taxon>
        <taxon>Hypocreales</taxon>
        <taxon>Nectriaceae</taxon>
        <taxon>Fusarium</taxon>
        <taxon>Fusarium nisikadoi species complex</taxon>
    </lineage>
</organism>
<gene>
    <name evidence="9" type="ORF">FGADI_4197</name>
</gene>
<feature type="domain" description="C2H2-type" evidence="8">
    <location>
        <begin position="325"/>
        <end position="352"/>
    </location>
</feature>
<protein>
    <recommendedName>
        <fullName evidence="8">C2H2-type domain-containing protein</fullName>
    </recommendedName>
</protein>
<evidence type="ECO:0000256" key="4">
    <source>
        <dbReference type="ARBA" id="ARBA00022771"/>
    </source>
</evidence>
<keyword evidence="5" id="KW-0862">Zinc</keyword>
<comment type="subcellular location">
    <subcellularLocation>
        <location evidence="1">Nucleus</location>
    </subcellularLocation>
</comment>
<dbReference type="Gene3D" id="3.30.160.60">
    <property type="entry name" value="Classic Zinc Finger"/>
    <property type="match status" value="2"/>
</dbReference>
<dbReference type="SMART" id="SM00355">
    <property type="entry name" value="ZnF_C2H2"/>
    <property type="match status" value="9"/>
</dbReference>
<proteinExistence type="predicted"/>
<dbReference type="GO" id="GO:0005634">
    <property type="term" value="C:nucleus"/>
    <property type="evidence" value="ECO:0007669"/>
    <property type="project" value="UniProtKB-SubCell"/>
</dbReference>
<dbReference type="PROSITE" id="PS50157">
    <property type="entry name" value="ZINC_FINGER_C2H2_2"/>
    <property type="match status" value="2"/>
</dbReference>
<dbReference type="GO" id="GO:0001228">
    <property type="term" value="F:DNA-binding transcription activator activity, RNA polymerase II-specific"/>
    <property type="evidence" value="ECO:0007669"/>
    <property type="project" value="TreeGrafter"/>
</dbReference>
<dbReference type="Pfam" id="PF12874">
    <property type="entry name" value="zf-met"/>
    <property type="match status" value="1"/>
</dbReference>
<dbReference type="GO" id="GO:0008270">
    <property type="term" value="F:zinc ion binding"/>
    <property type="evidence" value="ECO:0007669"/>
    <property type="project" value="UniProtKB-KW"/>
</dbReference>
<feature type="domain" description="C2H2-type" evidence="8">
    <location>
        <begin position="220"/>
        <end position="243"/>
    </location>
</feature>